<accession>A0ABT2M8A3</accession>
<keyword evidence="3" id="KW-1185">Reference proteome</keyword>
<evidence type="ECO:0000313" key="2">
    <source>
        <dbReference type="EMBL" id="MCT7658489.1"/>
    </source>
</evidence>
<evidence type="ECO:0000256" key="1">
    <source>
        <dbReference type="SAM" id="MobiDB-lite"/>
    </source>
</evidence>
<protein>
    <submittedName>
        <fullName evidence="2">Uncharacterized protein</fullName>
    </submittedName>
</protein>
<dbReference type="EMBL" id="JAODWD010000002">
    <property type="protein sequence ID" value="MCT7658489.1"/>
    <property type="molecule type" value="Genomic_DNA"/>
</dbReference>
<feature type="region of interest" description="Disordered" evidence="1">
    <location>
        <begin position="1"/>
        <end position="23"/>
    </location>
</feature>
<dbReference type="RefSeq" id="WP_260992537.1">
    <property type="nucleotide sequence ID" value="NZ_JAODWD010000002.1"/>
</dbReference>
<reference evidence="3" key="1">
    <citation type="submission" date="2023-07" db="EMBL/GenBank/DDBJ databases">
        <authorList>
            <person name="Deng Y."/>
            <person name="Zhang Y.-Q."/>
        </authorList>
    </citation>
    <scope>NUCLEOTIDE SEQUENCE [LARGE SCALE GENOMIC DNA]</scope>
    <source>
        <strain evidence="3">CPCC 205710</strain>
    </source>
</reference>
<sequence>MTKTETAASRLRQAARSVRPRPGPAFPARLVGVRASDDGFRFLVSGVIGRFRSVGTLTLGAQTSDTVRFDARNSGGGIRPLPPVNFYRG</sequence>
<name>A0ABT2M8A3_9MYCO</name>
<comment type="caution">
    <text evidence="2">The sequence shown here is derived from an EMBL/GenBank/DDBJ whole genome shotgun (WGS) entry which is preliminary data.</text>
</comment>
<evidence type="ECO:0000313" key="3">
    <source>
        <dbReference type="Proteomes" id="UP001206639"/>
    </source>
</evidence>
<gene>
    <name evidence="2" type="ORF">N4S67_08655</name>
</gene>
<proteinExistence type="predicted"/>
<dbReference type="Proteomes" id="UP001206639">
    <property type="component" value="Unassembled WGS sequence"/>
</dbReference>
<organism evidence="2 3">
    <name type="scientific">Mycobacterium deserti</name>
    <dbReference type="NCBI Taxonomy" id="2978347"/>
    <lineage>
        <taxon>Bacteria</taxon>
        <taxon>Bacillati</taxon>
        <taxon>Actinomycetota</taxon>
        <taxon>Actinomycetes</taxon>
        <taxon>Mycobacteriales</taxon>
        <taxon>Mycobacteriaceae</taxon>
        <taxon>Mycobacterium</taxon>
    </lineage>
</organism>